<dbReference type="Gene3D" id="3.40.50.1820">
    <property type="entry name" value="alpha/beta hydrolase"/>
    <property type="match status" value="1"/>
</dbReference>
<protein>
    <recommendedName>
        <fullName evidence="6">S9 family peptidase</fullName>
    </recommendedName>
</protein>
<dbReference type="PANTHER" id="PTHR11731">
    <property type="entry name" value="PROTEASE FAMILY S9B,C DIPEPTIDYL-PEPTIDASE IV-RELATED"/>
    <property type="match status" value="1"/>
</dbReference>
<keyword evidence="1" id="KW-1133">Transmembrane helix</keyword>
<dbReference type="Pfam" id="PF00326">
    <property type="entry name" value="Peptidase_S9"/>
    <property type="match status" value="1"/>
</dbReference>
<dbReference type="SUPFAM" id="SSF53474">
    <property type="entry name" value="alpha/beta-Hydrolases"/>
    <property type="match status" value="1"/>
</dbReference>
<accession>A0A8J8NB15</accession>
<dbReference type="Gene3D" id="2.140.10.30">
    <property type="entry name" value="Dipeptidylpeptidase IV, N-terminal domain"/>
    <property type="match status" value="1"/>
</dbReference>
<comment type="caution">
    <text evidence="4">The sequence shown here is derived from an EMBL/GenBank/DDBJ whole genome shotgun (WGS) entry which is preliminary data.</text>
</comment>
<dbReference type="PANTHER" id="PTHR11731:SF193">
    <property type="entry name" value="DIPEPTIDYL PEPTIDASE 9"/>
    <property type="match status" value="1"/>
</dbReference>
<reference evidence="4" key="1">
    <citation type="submission" date="2019-06" db="EMBL/GenBank/DDBJ databases">
        <authorList>
            <person name="Zheng W."/>
        </authorList>
    </citation>
    <scope>NUCLEOTIDE SEQUENCE</scope>
    <source>
        <strain evidence="4">QDHG01</strain>
    </source>
</reference>
<proteinExistence type="predicted"/>
<keyword evidence="5" id="KW-1185">Reference proteome</keyword>
<dbReference type="Pfam" id="PF00930">
    <property type="entry name" value="DPPIV_N"/>
    <property type="match status" value="1"/>
</dbReference>
<dbReference type="AlphaFoldDB" id="A0A8J8NB15"/>
<evidence type="ECO:0000313" key="4">
    <source>
        <dbReference type="EMBL" id="TNV71663.1"/>
    </source>
</evidence>
<dbReference type="InterPro" id="IPR002469">
    <property type="entry name" value="Peptidase_S9B_N"/>
</dbReference>
<dbReference type="GO" id="GO:0008239">
    <property type="term" value="F:dipeptidyl-peptidase activity"/>
    <property type="evidence" value="ECO:0007669"/>
    <property type="project" value="TreeGrafter"/>
</dbReference>
<dbReference type="GO" id="GO:0008236">
    <property type="term" value="F:serine-type peptidase activity"/>
    <property type="evidence" value="ECO:0007669"/>
    <property type="project" value="InterPro"/>
</dbReference>
<gene>
    <name evidence="4" type="ORF">FGO68_gene15114</name>
</gene>
<feature type="domain" description="Dipeptidylpeptidase IV N-terminal" evidence="3">
    <location>
        <begin position="167"/>
        <end position="516"/>
    </location>
</feature>
<dbReference type="InterPro" id="IPR050278">
    <property type="entry name" value="Serine_Prot_S9B/DPPIV"/>
</dbReference>
<dbReference type="InterPro" id="IPR001375">
    <property type="entry name" value="Peptidase_S9_cat"/>
</dbReference>
<feature type="transmembrane region" description="Helical" evidence="1">
    <location>
        <begin position="91"/>
        <end position="111"/>
    </location>
</feature>
<name>A0A8J8NB15_HALGN</name>
<dbReference type="GO" id="GO:0006508">
    <property type="term" value="P:proteolysis"/>
    <property type="evidence" value="ECO:0007669"/>
    <property type="project" value="InterPro"/>
</dbReference>
<dbReference type="SUPFAM" id="SSF82171">
    <property type="entry name" value="DPP6 N-terminal domain-like"/>
    <property type="match status" value="1"/>
</dbReference>
<organism evidence="4 5">
    <name type="scientific">Halteria grandinella</name>
    <dbReference type="NCBI Taxonomy" id="5974"/>
    <lineage>
        <taxon>Eukaryota</taxon>
        <taxon>Sar</taxon>
        <taxon>Alveolata</taxon>
        <taxon>Ciliophora</taxon>
        <taxon>Intramacronucleata</taxon>
        <taxon>Spirotrichea</taxon>
        <taxon>Stichotrichia</taxon>
        <taxon>Sporadotrichida</taxon>
        <taxon>Halteriidae</taxon>
        <taxon>Halteria</taxon>
    </lineage>
</organism>
<keyword evidence="1" id="KW-0472">Membrane</keyword>
<sequence length="926" mass="105839">MLNKRHEFSEKQDWLLPILFFLCQITVPQRTNSLFKYCQLFQKDVLCHNLNIRDCKISKKSVKQFKQLYFYSRNQESKILQLKIFMKKLRLFCHLTIVSLLLFLSVFQSFGQKIQWDKTASSYTSLEKGEIVRITLPDKQKKVVASSELLTPKGANAPLSIKSYDFSEDNQKVLIFTNSKKVWRYHTRGDYWVLNLATGELKQIGKSFPESTLMFAKFSPNGSKAAYVCKHNIYVEDLNTNVIKPLTNSGTTKLINGTFDWAYEEEFSCRDGFRWSPDSKSIAYWQIDANTIKDFYMINNTDSIYSKIIPVEYPKVGQKPSSCKIAVVNITTAKSVWMKIPGDPANNYLPKMEWAANSSELVVQQLPRKQNETRLLLCNALSGETKVFYTETDKAWVDVNNRGDDAIGWDWLKNGKDFIWTSEKDGWRHLFKLGKDGKETLLTTGAYDVISFLGFDEEGNNLYFTASPENATQQYLYKTSIDGKGKAERLSSIDQSGTHNYNISPNGKYAQHSFNSSLYSSSFEQISLPDHKPLNENESIKARLARIKPARRNIEFFQVTTEDNVTMDGWMVKPLDFDSTKKYPIVFHVYTEPAGATVKDSYGYGVNSLYLGDMAKDGYIYVSLDGRGTPSPKGREWRKAIYRQIGQVNIRDQAMAAKQLLKRPYIDSSRVAVWGWSGGGSTTLNLLFQYPEIYKVGIAVAAVANQLTYDNIYQERYMGIPQENREDFVKGSPITYAKNLQGKLLYIHGTGDDNVHYQNAEMLINELIKHNKQFQVMPYPNRTHSISEGEGTDLHLATLYTNYLRQNCPPGARQTIRALGKKLKSFTAQSPNLCPYLSSFSTILTHFNIRTGFNQCLPELLISFSLPEFSESLGFHITKSVMCILIKTTRYNQSIPGNYAGMPHFPAMIYQLILYFECSVAFLRIP</sequence>
<dbReference type="InterPro" id="IPR029058">
    <property type="entry name" value="AB_hydrolase_fold"/>
</dbReference>
<evidence type="ECO:0000259" key="2">
    <source>
        <dbReference type="Pfam" id="PF00326"/>
    </source>
</evidence>
<evidence type="ECO:0000259" key="3">
    <source>
        <dbReference type="Pfam" id="PF00930"/>
    </source>
</evidence>
<dbReference type="Proteomes" id="UP000785679">
    <property type="component" value="Unassembled WGS sequence"/>
</dbReference>
<feature type="domain" description="Peptidase S9 prolyl oligopeptidase catalytic" evidence="2">
    <location>
        <begin position="614"/>
        <end position="797"/>
    </location>
</feature>
<evidence type="ECO:0008006" key="6">
    <source>
        <dbReference type="Google" id="ProtNLM"/>
    </source>
</evidence>
<evidence type="ECO:0000313" key="5">
    <source>
        <dbReference type="Proteomes" id="UP000785679"/>
    </source>
</evidence>
<dbReference type="OrthoDB" id="16520at2759"/>
<evidence type="ECO:0000256" key="1">
    <source>
        <dbReference type="SAM" id="Phobius"/>
    </source>
</evidence>
<dbReference type="EMBL" id="RRYP01029740">
    <property type="protein sequence ID" value="TNV71663.1"/>
    <property type="molecule type" value="Genomic_DNA"/>
</dbReference>
<keyword evidence="1" id="KW-0812">Transmembrane</keyword>